<feature type="transmembrane region" description="Helical" evidence="1">
    <location>
        <begin position="96"/>
        <end position="118"/>
    </location>
</feature>
<protein>
    <recommendedName>
        <fullName evidence="4">DUF4175 domain-containing protein</fullName>
    </recommendedName>
</protein>
<dbReference type="EMBL" id="JBHTAI010000018">
    <property type="protein sequence ID" value="MFC7151753.1"/>
    <property type="molecule type" value="Genomic_DNA"/>
</dbReference>
<dbReference type="RefSeq" id="WP_378052239.1">
    <property type="nucleotide sequence ID" value="NZ_JBHMDN010000048.1"/>
</dbReference>
<evidence type="ECO:0000313" key="2">
    <source>
        <dbReference type="EMBL" id="MFC7151753.1"/>
    </source>
</evidence>
<reference evidence="3" key="1">
    <citation type="journal article" date="2019" name="Int. J. Syst. Evol. Microbiol.">
        <title>The Global Catalogue of Microorganisms (GCM) 10K type strain sequencing project: providing services to taxonomists for standard genome sequencing and annotation.</title>
        <authorList>
            <consortium name="The Broad Institute Genomics Platform"/>
            <consortium name="The Broad Institute Genome Sequencing Center for Infectious Disease"/>
            <person name="Wu L."/>
            <person name="Ma J."/>
        </authorList>
    </citation>
    <scope>NUCLEOTIDE SEQUENCE [LARGE SCALE GENOMIC DNA]</scope>
    <source>
        <strain evidence="3">KCTC 12907</strain>
    </source>
</reference>
<sequence length="119" mass="13122">MNIQRNPKKWEERSMGLVILGWSLVVVGVVIASWGFFEVPASSWRETEFLAFAIGGMAFIAGGLAFLKVPGWLIVIAIMIAALLLILFIWKSQLDWGSALLCYVTVAALAAWLVRLALK</sequence>
<feature type="transmembrane region" description="Helical" evidence="1">
    <location>
        <begin position="72"/>
        <end position="90"/>
    </location>
</feature>
<evidence type="ECO:0000256" key="1">
    <source>
        <dbReference type="SAM" id="Phobius"/>
    </source>
</evidence>
<dbReference type="Proteomes" id="UP001596378">
    <property type="component" value="Unassembled WGS sequence"/>
</dbReference>
<keyword evidence="1" id="KW-0812">Transmembrane</keyword>
<keyword evidence="3" id="KW-1185">Reference proteome</keyword>
<feature type="transmembrane region" description="Helical" evidence="1">
    <location>
        <begin position="15"/>
        <end position="37"/>
    </location>
</feature>
<keyword evidence="1" id="KW-0472">Membrane</keyword>
<feature type="transmembrane region" description="Helical" evidence="1">
    <location>
        <begin position="49"/>
        <end position="67"/>
    </location>
</feature>
<evidence type="ECO:0008006" key="4">
    <source>
        <dbReference type="Google" id="ProtNLM"/>
    </source>
</evidence>
<name>A0ABW2FIX6_9BACL</name>
<organism evidence="2 3">
    <name type="scientific">Cohnella cellulosilytica</name>
    <dbReference type="NCBI Taxonomy" id="986710"/>
    <lineage>
        <taxon>Bacteria</taxon>
        <taxon>Bacillati</taxon>
        <taxon>Bacillota</taxon>
        <taxon>Bacilli</taxon>
        <taxon>Bacillales</taxon>
        <taxon>Paenibacillaceae</taxon>
        <taxon>Cohnella</taxon>
    </lineage>
</organism>
<proteinExistence type="predicted"/>
<comment type="caution">
    <text evidence="2">The sequence shown here is derived from an EMBL/GenBank/DDBJ whole genome shotgun (WGS) entry which is preliminary data.</text>
</comment>
<evidence type="ECO:0000313" key="3">
    <source>
        <dbReference type="Proteomes" id="UP001596378"/>
    </source>
</evidence>
<keyword evidence="1" id="KW-1133">Transmembrane helix</keyword>
<accession>A0ABW2FIX6</accession>
<gene>
    <name evidence="2" type="ORF">ACFQMJ_24715</name>
</gene>